<dbReference type="Pfam" id="PF13193">
    <property type="entry name" value="AMP-binding_C"/>
    <property type="match status" value="1"/>
</dbReference>
<evidence type="ECO:0000259" key="3">
    <source>
        <dbReference type="Pfam" id="PF00501"/>
    </source>
</evidence>
<dbReference type="InterPro" id="IPR000873">
    <property type="entry name" value="AMP-dep_synth/lig_dom"/>
</dbReference>
<dbReference type="Proteomes" id="UP000053029">
    <property type="component" value="Unassembled WGS sequence"/>
</dbReference>
<dbReference type="OrthoDB" id="1898221at2759"/>
<dbReference type="Pfam" id="PF00501">
    <property type="entry name" value="AMP-binding"/>
    <property type="match status" value="1"/>
</dbReference>
<keyword evidence="6" id="KW-1185">Reference proteome</keyword>
<dbReference type="SUPFAM" id="SSF56801">
    <property type="entry name" value="Acetyl-CoA synthetase-like"/>
    <property type="match status" value="1"/>
</dbReference>
<dbReference type="VEuPathDB" id="FungiDB:Z517_09857"/>
<protein>
    <submittedName>
        <fullName evidence="5">Uncharacterized protein</fullName>
    </submittedName>
</protein>
<dbReference type="AlphaFoldDB" id="A0A0D2DIA2"/>
<reference evidence="5 6" key="1">
    <citation type="submission" date="2015-01" db="EMBL/GenBank/DDBJ databases">
        <title>The Genome Sequence of Fonsecaea pedrosoi CBS 271.37.</title>
        <authorList>
            <consortium name="The Broad Institute Genomics Platform"/>
            <person name="Cuomo C."/>
            <person name="de Hoog S."/>
            <person name="Gorbushina A."/>
            <person name="Stielow B."/>
            <person name="Teixiera M."/>
            <person name="Abouelleil A."/>
            <person name="Chapman S.B."/>
            <person name="Priest M."/>
            <person name="Young S.K."/>
            <person name="Wortman J."/>
            <person name="Nusbaum C."/>
            <person name="Birren B."/>
        </authorList>
    </citation>
    <scope>NUCLEOTIDE SEQUENCE [LARGE SCALE GENOMIC DNA]</scope>
    <source>
        <strain evidence="5 6">CBS 271.37</strain>
    </source>
</reference>
<dbReference type="EMBL" id="KN846974">
    <property type="protein sequence ID" value="KIW77411.1"/>
    <property type="molecule type" value="Genomic_DNA"/>
</dbReference>
<name>A0A0D2DIA2_9EURO</name>
<proteinExistence type="inferred from homology"/>
<evidence type="ECO:0000259" key="4">
    <source>
        <dbReference type="Pfam" id="PF13193"/>
    </source>
</evidence>
<dbReference type="PANTHER" id="PTHR24096">
    <property type="entry name" value="LONG-CHAIN-FATTY-ACID--COA LIGASE"/>
    <property type="match status" value="1"/>
</dbReference>
<dbReference type="Gene3D" id="3.30.300.30">
    <property type="match status" value="1"/>
</dbReference>
<dbReference type="PANTHER" id="PTHR24096:SF149">
    <property type="entry name" value="AMP-BINDING DOMAIN-CONTAINING PROTEIN-RELATED"/>
    <property type="match status" value="1"/>
</dbReference>
<feature type="domain" description="AMP-dependent synthetase/ligase" evidence="3">
    <location>
        <begin position="36"/>
        <end position="406"/>
    </location>
</feature>
<comment type="similarity">
    <text evidence="1">Belongs to the ATP-dependent AMP-binding enzyme family.</text>
</comment>
<dbReference type="PROSITE" id="PS00455">
    <property type="entry name" value="AMP_BINDING"/>
    <property type="match status" value="1"/>
</dbReference>
<feature type="domain" description="AMP-binding enzyme C-terminal" evidence="4">
    <location>
        <begin position="456"/>
        <end position="538"/>
    </location>
</feature>
<dbReference type="InterPro" id="IPR020845">
    <property type="entry name" value="AMP-binding_CS"/>
</dbReference>
<dbReference type="InterPro" id="IPR042099">
    <property type="entry name" value="ANL_N_sf"/>
</dbReference>
<dbReference type="InterPro" id="IPR045851">
    <property type="entry name" value="AMP-bd_C_sf"/>
</dbReference>
<dbReference type="Gene3D" id="3.40.50.12780">
    <property type="entry name" value="N-terminal domain of ligase-like"/>
    <property type="match status" value="1"/>
</dbReference>
<dbReference type="STRING" id="1442368.A0A0D2DIA2"/>
<dbReference type="GeneID" id="25309347"/>
<evidence type="ECO:0000256" key="2">
    <source>
        <dbReference type="ARBA" id="ARBA00022598"/>
    </source>
</evidence>
<sequence length="558" mass="61302">MAENIMTGPFFPWAGSIDNITIPELMTKYNPDSVPADKVVHVDTIANKSITYGGLRKQAARCAWGLQHKLGLKEQDRLLVILPNSTDFLILAHATMWLGAVLSPLNPASVAKDVAHALSLIQPTHVAIDSSKLDTVNAAFAQLGWGPSQRPVLFTVLKRSGDLKLFPDDIEGQTPEESLPIFDLRGRSTKNLTAMIVFSSGTTGKIKGVQLSHYSIVNNLLQARCSIPWMMNHSSRGVFFPPYCHVYGLTVVVLSGMWVGSFTCGIPAFDLELYCRKMEQYKATWTHIVPPVAIQLASSNIAAKYDLSHLKIILISAAPTKKDLQMKLKARFGSDTKIVQGYGMSECSPSVLVQSPLDDDENVGTAGKPIAGTELRLVDPVTFKDVAPGEEGELWVRGPQTMMGYYNNEAATRETFVGDWLRTGDILRVDENGNFWVTDRLKELIKYKGFQVPPSELEDLLLKHPMVKDAAVTSIYSDEQATELPIAYVTLPPNTPAAQKPAMLAEIRAWADGQVAGYKKLRGGVFELENLPKTPSGKILRRELPCKKAQSDGRAAKL</sequence>
<dbReference type="GO" id="GO:0016405">
    <property type="term" value="F:CoA-ligase activity"/>
    <property type="evidence" value="ECO:0007669"/>
    <property type="project" value="TreeGrafter"/>
</dbReference>
<keyword evidence="2" id="KW-0436">Ligase</keyword>
<dbReference type="HOGENOM" id="CLU_000022_59_2_1"/>
<dbReference type="RefSeq" id="XP_013281219.1">
    <property type="nucleotide sequence ID" value="XM_013425765.1"/>
</dbReference>
<evidence type="ECO:0000256" key="1">
    <source>
        <dbReference type="ARBA" id="ARBA00006432"/>
    </source>
</evidence>
<evidence type="ECO:0000313" key="5">
    <source>
        <dbReference type="EMBL" id="KIW77411.1"/>
    </source>
</evidence>
<accession>A0A0D2DIA2</accession>
<dbReference type="InterPro" id="IPR025110">
    <property type="entry name" value="AMP-bd_C"/>
</dbReference>
<organism evidence="5 6">
    <name type="scientific">Fonsecaea pedrosoi CBS 271.37</name>
    <dbReference type="NCBI Taxonomy" id="1442368"/>
    <lineage>
        <taxon>Eukaryota</taxon>
        <taxon>Fungi</taxon>
        <taxon>Dikarya</taxon>
        <taxon>Ascomycota</taxon>
        <taxon>Pezizomycotina</taxon>
        <taxon>Eurotiomycetes</taxon>
        <taxon>Chaetothyriomycetidae</taxon>
        <taxon>Chaetothyriales</taxon>
        <taxon>Herpotrichiellaceae</taxon>
        <taxon>Fonsecaea</taxon>
    </lineage>
</organism>
<evidence type="ECO:0000313" key="6">
    <source>
        <dbReference type="Proteomes" id="UP000053029"/>
    </source>
</evidence>
<gene>
    <name evidence="5" type="ORF">Z517_09857</name>
</gene>